<feature type="region of interest" description="Disordered" evidence="8">
    <location>
        <begin position="889"/>
        <end position="909"/>
    </location>
</feature>
<dbReference type="PANTHER" id="PTHR13321:SF2">
    <property type="entry name" value="MEDIATOR OF RNA POLYMERASE II TRANSCRIPTION SUBUNIT 18"/>
    <property type="match status" value="1"/>
</dbReference>
<evidence type="ECO:0000259" key="9">
    <source>
        <dbReference type="Pfam" id="PF00339"/>
    </source>
</evidence>
<dbReference type="Pfam" id="PF09637">
    <property type="entry name" value="Med18"/>
    <property type="match status" value="1"/>
</dbReference>
<evidence type="ECO:0000256" key="7">
    <source>
        <dbReference type="ARBA" id="ARBA00032012"/>
    </source>
</evidence>
<feature type="compositionally biased region" description="Gly residues" evidence="8">
    <location>
        <begin position="751"/>
        <end position="764"/>
    </location>
</feature>
<dbReference type="InterPro" id="IPR014752">
    <property type="entry name" value="Arrestin-like_C"/>
</dbReference>
<evidence type="ECO:0000313" key="11">
    <source>
        <dbReference type="Proteomes" id="UP000268535"/>
    </source>
</evidence>
<feature type="compositionally biased region" description="Basic and acidic residues" evidence="8">
    <location>
        <begin position="822"/>
        <end position="833"/>
    </location>
</feature>
<dbReference type="EMBL" id="ML009136">
    <property type="protein sequence ID" value="RKO97957.1"/>
    <property type="molecule type" value="Genomic_DNA"/>
</dbReference>
<sequence>MRWPKPAVGAAPRGRRSSALAGQATSASPADGLTAMHITLAGGRTIFLPGQRIEGTVVCITPVPLPVHLLRLRFSGHIHTFQSRSDPLHTSLREDLFVDFITLFGRGRDHPSGLVLPALHEPMLLPAGENRFPFRLFMPEMDLPASYIGGHGEIHYEIRVCATYPRGARRYQMCALPITVPSTLAGTSAWLTEPAGQTLCVAPEPQRLRQALSKVLVWRPRAPPPRLVHLDVSLPRRGYATEEACRIAFHFALGSHPSPSTLTAPGGSADAGGNEIRIEIMAATLKQHATYRHSAETISQVQTEKSFRQLIQHTIKLDAIRDQRRPKDGADGPDGGAGAGAGGCAAGVPYDLRFPIPAASLISPAIDTSLVRVFHVLTIHLRIRSGAVPAVFARPLIPTHDLETPFIQARTAYGGKRLTLDIPIVITGFPAVIRRSSIETLPEYMPAAAAAMAAAMGTSPTAVAAAAAATILPTPAPILPVLVTALAPAAEPEADAPAEPVGTPAVPSLHVPPAAAAAAATAVTTSSAVNAARDALAAWSHSSDLYRRLQSVMAERDAPPLTPLSEMGPATSLDSVAWTVRATVGADADGGDGAGASANGDAEGDVDPFGAGFDDVDAAWMAPPSTTPPPEVVAQAEHARMAVIAAATTPLLLSPPTPPAAVKALATAASSSLTASDATAVAADTIESGTLLGPLSMTASATPLRTAPVVETWHPLSVPTTPTACHLRRTWGRNERPGLGQALFADDEGAEGGGAGTAAEGGDGAWPRVAAAGFAVTVPGARETPGLGSRTDADRRFRGGGRQRPPGLAIANGTRGGGAGARGDDRDGGRADRRLAEQIVVPLSRLVGRRARPAALADAAAVGEPAGCRRFGCRTGPCHRWPARACSAQHAQSQSRGDAPGDDAGYAWRPGTQRRMAPLASPAQALKSGRAARHGLSAAAAHGASGGNALAAGEPAATQPTHPRQFLTLHGSVPDGPLFQKVIERLAGLCGAETAPTEALFEHVIVFRPSDVIADDRFLSVDSSMRCLDSVRVAICGRRILIPAVDGCRYFLFIAGACADVLFGHDWFAGAWRYDPSSGSVCDAHDAVATPFGAGTARHDDHLLRIVAPIFAADGKTFLPIAQRTWALRLLGTPDPSQRDQKHPNQRVVLSSEIRGNPFDYLTFLGYTFHFEYVRRGYAFSYNKVLIELYRCLKLRIRHQVSSAIEPESVEDAAKAAAAAAAVASNANGTPAAAAAAAAAAPRAASEAPYILEATLPVINHHEIPHAKDELSQLRAFMSGLVTLEPVDHVLLTNRIFYSN</sequence>
<feature type="region of interest" description="Disordered" evidence="8">
    <location>
        <begin position="745"/>
        <end position="764"/>
    </location>
</feature>
<dbReference type="PANTHER" id="PTHR13321">
    <property type="entry name" value="MEDIATOR OF RNA POLYMERASE II TRANSCRIPTION, SUBUNIT 18"/>
    <property type="match status" value="1"/>
</dbReference>
<dbReference type="GO" id="GO:0070847">
    <property type="term" value="C:core mediator complex"/>
    <property type="evidence" value="ECO:0007669"/>
    <property type="project" value="TreeGrafter"/>
</dbReference>
<gene>
    <name evidence="10" type="ORF">CAUPRSCDRAFT_10415</name>
</gene>
<organism evidence="10 11">
    <name type="scientific">Caulochytrium protostelioides</name>
    <dbReference type="NCBI Taxonomy" id="1555241"/>
    <lineage>
        <taxon>Eukaryota</taxon>
        <taxon>Fungi</taxon>
        <taxon>Fungi incertae sedis</taxon>
        <taxon>Chytridiomycota</taxon>
        <taxon>Chytridiomycota incertae sedis</taxon>
        <taxon>Chytridiomycetes</taxon>
        <taxon>Caulochytriales</taxon>
        <taxon>Caulochytriaceae</taxon>
        <taxon>Caulochytrium</taxon>
    </lineage>
</organism>
<keyword evidence="6" id="KW-0539">Nucleus</keyword>
<evidence type="ECO:0000256" key="1">
    <source>
        <dbReference type="ARBA" id="ARBA00004123"/>
    </source>
</evidence>
<evidence type="ECO:0000256" key="2">
    <source>
        <dbReference type="ARBA" id="ARBA00009814"/>
    </source>
</evidence>
<dbReference type="Proteomes" id="UP000268535">
    <property type="component" value="Unassembled WGS sequence"/>
</dbReference>
<proteinExistence type="inferred from homology"/>
<dbReference type="InterPro" id="IPR014756">
    <property type="entry name" value="Ig_E-set"/>
</dbReference>
<dbReference type="InterPro" id="IPR019095">
    <property type="entry name" value="Mediator_Med18"/>
</dbReference>
<evidence type="ECO:0000256" key="6">
    <source>
        <dbReference type="ARBA" id="ARBA00023242"/>
    </source>
</evidence>
<feature type="region of interest" description="Disordered" evidence="8">
    <location>
        <begin position="919"/>
        <end position="938"/>
    </location>
</feature>
<dbReference type="SUPFAM" id="SSF81296">
    <property type="entry name" value="E set domains"/>
    <property type="match status" value="1"/>
</dbReference>
<reference evidence="11" key="1">
    <citation type="journal article" date="2018" name="Nat. Microbiol.">
        <title>Leveraging single-cell genomics to expand the fungal tree of life.</title>
        <authorList>
            <person name="Ahrendt S.R."/>
            <person name="Quandt C.A."/>
            <person name="Ciobanu D."/>
            <person name="Clum A."/>
            <person name="Salamov A."/>
            <person name="Andreopoulos B."/>
            <person name="Cheng J.F."/>
            <person name="Woyke T."/>
            <person name="Pelin A."/>
            <person name="Henrissat B."/>
            <person name="Reynolds N.K."/>
            <person name="Benny G.L."/>
            <person name="Smith M.E."/>
            <person name="James T.Y."/>
            <person name="Grigoriev I.V."/>
        </authorList>
    </citation>
    <scope>NUCLEOTIDE SEQUENCE [LARGE SCALE GENOMIC DNA]</scope>
    <source>
        <strain evidence="11">ATCC 52028</strain>
    </source>
</reference>
<feature type="region of interest" description="Disordered" evidence="8">
    <location>
        <begin position="1"/>
        <end position="26"/>
    </location>
</feature>
<feature type="region of interest" description="Disordered" evidence="8">
    <location>
        <begin position="780"/>
        <end position="833"/>
    </location>
</feature>
<name>A0A4V1ITR3_9FUNG</name>
<protein>
    <recommendedName>
        <fullName evidence="3">Mediator of RNA polymerase II transcription subunit 18</fullName>
    </recommendedName>
    <alternativeName>
        <fullName evidence="7">Mediator complex subunit 18</fullName>
    </alternativeName>
</protein>
<evidence type="ECO:0000256" key="5">
    <source>
        <dbReference type="ARBA" id="ARBA00023163"/>
    </source>
</evidence>
<keyword evidence="4" id="KW-0805">Transcription regulation</keyword>
<dbReference type="GO" id="GO:0006369">
    <property type="term" value="P:termination of RNA polymerase II transcription"/>
    <property type="evidence" value="ECO:0007669"/>
    <property type="project" value="TreeGrafter"/>
</dbReference>
<evidence type="ECO:0000256" key="8">
    <source>
        <dbReference type="SAM" id="MobiDB-lite"/>
    </source>
</evidence>
<dbReference type="GO" id="GO:0003712">
    <property type="term" value="F:transcription coregulator activity"/>
    <property type="evidence" value="ECO:0007669"/>
    <property type="project" value="InterPro"/>
</dbReference>
<dbReference type="Gene3D" id="2.40.320.10">
    <property type="entry name" value="Hypothetical Protein Pfu-838710-001"/>
    <property type="match status" value="1"/>
</dbReference>
<feature type="domain" description="Arrestin-like N-terminal" evidence="9">
    <location>
        <begin position="38"/>
        <end position="167"/>
    </location>
</feature>
<evidence type="ECO:0000256" key="4">
    <source>
        <dbReference type="ARBA" id="ARBA00023015"/>
    </source>
</evidence>
<accession>A0A4V1ITR3</accession>
<dbReference type="GO" id="GO:0006357">
    <property type="term" value="P:regulation of transcription by RNA polymerase II"/>
    <property type="evidence" value="ECO:0007669"/>
    <property type="project" value="InterPro"/>
</dbReference>
<dbReference type="InterPro" id="IPR011021">
    <property type="entry name" value="Arrestin-like_N"/>
</dbReference>
<comment type="similarity">
    <text evidence="2">Belongs to the Mediator complex subunit 18 family.</text>
</comment>
<dbReference type="Gene3D" id="2.60.40.640">
    <property type="match status" value="1"/>
</dbReference>
<evidence type="ECO:0000256" key="3">
    <source>
        <dbReference type="ARBA" id="ARBA00019612"/>
    </source>
</evidence>
<comment type="subcellular location">
    <subcellularLocation>
        <location evidence="1">Nucleus</location>
    </subcellularLocation>
</comment>
<evidence type="ECO:0000313" key="10">
    <source>
        <dbReference type="EMBL" id="RKO97957.1"/>
    </source>
</evidence>
<keyword evidence="5" id="KW-0804">Transcription</keyword>
<dbReference type="GO" id="GO:0016592">
    <property type="term" value="C:mediator complex"/>
    <property type="evidence" value="ECO:0007669"/>
    <property type="project" value="InterPro"/>
</dbReference>
<dbReference type="Pfam" id="PF00339">
    <property type="entry name" value="Arrestin_N"/>
    <property type="match status" value="1"/>
</dbReference>